<keyword evidence="8" id="KW-0472">Membrane</keyword>
<comment type="function">
    <text evidence="9">Involved in the organization of the mitochondrial membranes and the global structure of the mitochondria. Also required for mitochondrial distribution and mobility as well as for the maintenance of mitochondrial DNA nucleoids structures.</text>
</comment>
<proteinExistence type="inferred from homology"/>
<dbReference type="GO" id="GO:0005743">
    <property type="term" value="C:mitochondrial inner membrane"/>
    <property type="evidence" value="ECO:0007669"/>
    <property type="project" value="UniProtKB-SubCell"/>
</dbReference>
<keyword evidence="3" id="KW-0812">Transmembrane</keyword>
<evidence type="ECO:0000256" key="1">
    <source>
        <dbReference type="ARBA" id="ARBA00004448"/>
    </source>
</evidence>
<comment type="similarity">
    <text evidence="2">Belongs to the MDM31/MDM32 family.</text>
</comment>
<comment type="subcellular location">
    <subcellularLocation>
        <location evidence="1">Mitochondrion inner membrane</location>
        <topology evidence="1">Multi-pass membrane protein</topology>
    </subcellularLocation>
</comment>
<dbReference type="GO" id="GO:0007005">
    <property type="term" value="P:mitochondrion organization"/>
    <property type="evidence" value="ECO:0007669"/>
    <property type="project" value="InterPro"/>
</dbReference>
<name>A0AAN8A696_9SACH</name>
<feature type="region of interest" description="Disordered" evidence="11">
    <location>
        <begin position="365"/>
        <end position="385"/>
    </location>
</feature>
<dbReference type="Proteomes" id="UP001306508">
    <property type="component" value="Unassembled WGS sequence"/>
</dbReference>
<evidence type="ECO:0000256" key="8">
    <source>
        <dbReference type="ARBA" id="ARBA00023136"/>
    </source>
</evidence>
<evidence type="ECO:0000256" key="10">
    <source>
        <dbReference type="ARBA" id="ARBA00040573"/>
    </source>
</evidence>
<accession>A0AAN8A696</accession>
<evidence type="ECO:0000256" key="3">
    <source>
        <dbReference type="ARBA" id="ARBA00022692"/>
    </source>
</evidence>
<dbReference type="GO" id="GO:0000001">
    <property type="term" value="P:mitochondrion inheritance"/>
    <property type="evidence" value="ECO:0007669"/>
    <property type="project" value="InterPro"/>
</dbReference>
<evidence type="ECO:0000256" key="5">
    <source>
        <dbReference type="ARBA" id="ARBA00022946"/>
    </source>
</evidence>
<evidence type="ECO:0000256" key="6">
    <source>
        <dbReference type="ARBA" id="ARBA00022989"/>
    </source>
</evidence>
<evidence type="ECO:0000313" key="13">
    <source>
        <dbReference type="Proteomes" id="UP001306508"/>
    </source>
</evidence>
<protein>
    <recommendedName>
        <fullName evidence="10">Mitochondrial distribution and morphology protein 32</fullName>
    </recommendedName>
</protein>
<reference evidence="13" key="1">
    <citation type="submission" date="2023-07" db="EMBL/GenBank/DDBJ databases">
        <title>A draft genome of Kazachstania heterogenica Y-27499.</title>
        <authorList>
            <person name="Donic C."/>
            <person name="Kralova J.S."/>
            <person name="Fidel L."/>
            <person name="Ben-Dor S."/>
            <person name="Jung S."/>
        </authorList>
    </citation>
    <scope>NUCLEOTIDE SEQUENCE [LARGE SCALE GENOMIC DNA]</scope>
    <source>
        <strain evidence="13">Y27499</strain>
    </source>
</reference>
<evidence type="ECO:0000256" key="9">
    <source>
        <dbReference type="ARBA" id="ARBA00025191"/>
    </source>
</evidence>
<gene>
    <name evidence="12" type="ORF">RI543_003966</name>
</gene>
<evidence type="ECO:0000256" key="7">
    <source>
        <dbReference type="ARBA" id="ARBA00023128"/>
    </source>
</evidence>
<sequence length="510" mass="58640">MSCHSLYYRASIKNSINRINNINSNIDIRKLYLNKYSFTRNYSSLKTRQWYSKINPDNVSAVISWVLMSHALWIALSTTTFVSGLLYLISSTPSGQNWISLKLSNYLTQSTGIAILFEQAKLKHNWTHGTIQCHNLYLSRRPLLSTATSSTPVLQDYDKVRNDIIQRVKWALNDNILVQLDHFDEGDYTQFDLVIDSCEVSLSFWKWLNGKGIIEDISFSGVRGIIDRTHFKPVLDQVPSIGVPLPKYKCKPGDFEIDKFKISDLLVIVYQPNGFRPFPLSVFHCQLPKLRKQWLLYDLVNGDSISGTFDDSLFVLQRQLTTSHFRIDKLNVDHLNAGTVGPFGWITHGFVDIETSIKFPRMEISTHNNNSTDNNNNNNNNKQGEKYGTNINFDVKLQLKDLKAEIPFFKNQFMTYKNKALVKPIVGYINSHKTYIPIQCSLQKSIEDFNGSWTIYDSNLVQDLSLKCWDAFATYVNDEEHRTLRIKKVTIWSAQLFIQVILMALGSISL</sequence>
<keyword evidence="7" id="KW-0496">Mitochondrion</keyword>
<keyword evidence="6" id="KW-1133">Transmembrane helix</keyword>
<dbReference type="InterPro" id="IPR012571">
    <property type="entry name" value="Mdm31/Mdm32"/>
</dbReference>
<comment type="caution">
    <text evidence="12">The sequence shown here is derived from an EMBL/GenBank/DDBJ whole genome shotgun (WGS) entry which is preliminary data.</text>
</comment>
<dbReference type="EMBL" id="JAWIZZ010000053">
    <property type="protein sequence ID" value="KAK5778307.1"/>
    <property type="molecule type" value="Genomic_DNA"/>
</dbReference>
<dbReference type="AlphaFoldDB" id="A0AAN8A696"/>
<keyword evidence="13" id="KW-1185">Reference proteome</keyword>
<evidence type="ECO:0000313" key="12">
    <source>
        <dbReference type="EMBL" id="KAK5778307.1"/>
    </source>
</evidence>
<keyword evidence="4" id="KW-0999">Mitochondrion inner membrane</keyword>
<evidence type="ECO:0000256" key="4">
    <source>
        <dbReference type="ARBA" id="ARBA00022792"/>
    </source>
</evidence>
<dbReference type="PANTHER" id="PTHR31068">
    <property type="entry name" value="MITOCHONDRIAL DISTRIBUTION AND MORPHOLOGY PROTEIN 31"/>
    <property type="match status" value="1"/>
</dbReference>
<organism evidence="12 13">
    <name type="scientific">Arxiozyma heterogenica</name>
    <dbReference type="NCBI Taxonomy" id="278026"/>
    <lineage>
        <taxon>Eukaryota</taxon>
        <taxon>Fungi</taxon>
        <taxon>Dikarya</taxon>
        <taxon>Ascomycota</taxon>
        <taxon>Saccharomycotina</taxon>
        <taxon>Saccharomycetes</taxon>
        <taxon>Saccharomycetales</taxon>
        <taxon>Saccharomycetaceae</taxon>
        <taxon>Arxiozyma</taxon>
    </lineage>
</organism>
<evidence type="ECO:0000256" key="11">
    <source>
        <dbReference type="SAM" id="MobiDB-lite"/>
    </source>
</evidence>
<dbReference type="PANTHER" id="PTHR31068:SF1">
    <property type="entry name" value="MITOCHONDRIAL DISTRIBUTION AND MORPHOLOGY PROTEIN 32"/>
    <property type="match status" value="1"/>
</dbReference>
<keyword evidence="5" id="KW-0809">Transit peptide</keyword>
<evidence type="ECO:0000256" key="2">
    <source>
        <dbReference type="ARBA" id="ARBA00005687"/>
    </source>
</evidence>
<feature type="compositionally biased region" description="Low complexity" evidence="11">
    <location>
        <begin position="368"/>
        <end position="381"/>
    </location>
</feature>
<dbReference type="Pfam" id="PF08118">
    <property type="entry name" value="MDM31_MDM32"/>
    <property type="match status" value="2"/>
</dbReference>